<protein>
    <submittedName>
        <fullName evidence="1">Uncharacterized protein</fullName>
    </submittedName>
</protein>
<name>A0ABW2FGY3_9BACL</name>
<dbReference type="Proteomes" id="UP001596378">
    <property type="component" value="Unassembled WGS sequence"/>
</dbReference>
<evidence type="ECO:0000313" key="1">
    <source>
        <dbReference type="EMBL" id="MFC7150130.1"/>
    </source>
</evidence>
<comment type="caution">
    <text evidence="1">The sequence shown here is derived from an EMBL/GenBank/DDBJ whole genome shotgun (WGS) entry which is preliminary data.</text>
</comment>
<dbReference type="EMBL" id="JBHTAI010000009">
    <property type="protein sequence ID" value="MFC7150130.1"/>
    <property type="molecule type" value="Genomic_DNA"/>
</dbReference>
<reference evidence="2" key="1">
    <citation type="journal article" date="2019" name="Int. J. Syst. Evol. Microbiol.">
        <title>The Global Catalogue of Microorganisms (GCM) 10K type strain sequencing project: providing services to taxonomists for standard genome sequencing and annotation.</title>
        <authorList>
            <consortium name="The Broad Institute Genomics Platform"/>
            <consortium name="The Broad Institute Genome Sequencing Center for Infectious Disease"/>
            <person name="Wu L."/>
            <person name="Ma J."/>
        </authorList>
    </citation>
    <scope>NUCLEOTIDE SEQUENCE [LARGE SCALE GENOMIC DNA]</scope>
    <source>
        <strain evidence="2">KCTC 12907</strain>
    </source>
</reference>
<sequence>MKAMIERAIAVETEMIRDVQFGPFHILGVPHIELTKPTPTGEFYIREAHVDLKLAEICEYLEAANKRIAQYDEF</sequence>
<dbReference type="RefSeq" id="WP_378046091.1">
    <property type="nucleotide sequence ID" value="NZ_JBHMDN010000010.1"/>
</dbReference>
<proteinExistence type="predicted"/>
<organism evidence="1 2">
    <name type="scientific">Cohnella cellulosilytica</name>
    <dbReference type="NCBI Taxonomy" id="986710"/>
    <lineage>
        <taxon>Bacteria</taxon>
        <taxon>Bacillati</taxon>
        <taxon>Bacillota</taxon>
        <taxon>Bacilli</taxon>
        <taxon>Bacillales</taxon>
        <taxon>Paenibacillaceae</taxon>
        <taxon>Cohnella</taxon>
    </lineage>
</organism>
<evidence type="ECO:0000313" key="2">
    <source>
        <dbReference type="Proteomes" id="UP001596378"/>
    </source>
</evidence>
<accession>A0ABW2FGY3</accession>
<gene>
    <name evidence="1" type="ORF">ACFQMJ_16505</name>
</gene>
<keyword evidence="2" id="KW-1185">Reference proteome</keyword>